<dbReference type="PANTHER" id="PTHR32091:SF4">
    <property type="entry name" value="OS07G0546100 PROTEIN"/>
    <property type="match status" value="1"/>
</dbReference>
<dbReference type="InterPro" id="IPR010433">
    <property type="entry name" value="EIF-4B_pln"/>
</dbReference>
<sequence>MSKKKSATTMTLKDFHGGSIPSDLPLPSAPGVSVKPSQERPTAMSARSERTRHVSASPVAISPLPAPPRVIGRHFDEDERTPFDAPPRVSAAMPVATGAWAQRKEQSNPATGLTPAGSGAGITAWSPSRVAQASAVEKVISGRWHSSSRSDQLVPPVGESEIRPTGAIAFGSGDSYAPGFGMDQRAVACGSVFSENKIRSPVEQNLVLSGSGFGFDVKIPEQTGTVVSGYGDVHFSGIGSDQRQVQHTGVIGENQVRSVADEPQVQQVGLGSEFNLPERTRVLGSAFEDSYGHGSSLESKQRPVARTGVIGENRVRSPVGPQEMKSVRSGSGSGSEEMYGFGTNRRQNYNNWEERPRSVGLMERKDKAGLAVDSVVKEIERPASHEGRFVAGPTGQKEGPDRPRLRLLPRTKPVESQEITVAEDKMGPELYSSANVPVGNDMHEMDGNENAKANKGGNTMVDSGGQPNERPRLNLKPRSQPTGGQSEETGGKERPSVFGGARPRELVLKDRGVDLASDNIDKNMPSNRPNSSSAKLDSKSEPILTKPVSNRPENYQLQQRNIRNPHTNQKEHQQHHSRHQHQPETQRSAWRDDTHNGTSNRRAPHHNQNQQPPRPEPDTWRKPEPVKQEDANGFRPGKGATALELAEAFSKKVSDGKRDLVSRNTNPVVFSRLLGGERELYKGPPPHQQINGY</sequence>
<dbReference type="AlphaFoldDB" id="A0A833Q808"/>
<dbReference type="PANTHER" id="PTHR32091">
    <property type="entry name" value="EUKARYOTIC TRANSLATION INITIATION FACTOR 4B"/>
    <property type="match status" value="1"/>
</dbReference>
<evidence type="ECO:0000313" key="2">
    <source>
        <dbReference type="EMBL" id="KAF3320890.1"/>
    </source>
</evidence>
<accession>A0A833Q808</accession>
<protein>
    <submittedName>
        <fullName evidence="2">Plant specific eukaryotic initiation factor 4B</fullName>
    </submittedName>
</protein>
<feature type="compositionally biased region" description="Polar residues" evidence="1">
    <location>
        <begin position="524"/>
        <end position="535"/>
    </location>
</feature>
<dbReference type="OrthoDB" id="48651at2759"/>
<feature type="compositionally biased region" description="Basic and acidic residues" evidence="1">
    <location>
        <begin position="502"/>
        <end position="513"/>
    </location>
</feature>
<feature type="compositionally biased region" description="Polar residues" evidence="1">
    <location>
        <begin position="547"/>
        <end position="567"/>
    </location>
</feature>
<feature type="compositionally biased region" description="Low complexity" evidence="1">
    <location>
        <begin position="448"/>
        <end position="458"/>
    </location>
</feature>
<feature type="compositionally biased region" description="Basic and acidic residues" evidence="1">
    <location>
        <begin position="615"/>
        <end position="632"/>
    </location>
</feature>
<name>A0A833Q808_9POAL</name>
<proteinExistence type="predicted"/>
<organism evidence="2 3">
    <name type="scientific">Carex littledalei</name>
    <dbReference type="NCBI Taxonomy" id="544730"/>
    <lineage>
        <taxon>Eukaryota</taxon>
        <taxon>Viridiplantae</taxon>
        <taxon>Streptophyta</taxon>
        <taxon>Embryophyta</taxon>
        <taxon>Tracheophyta</taxon>
        <taxon>Spermatophyta</taxon>
        <taxon>Magnoliopsida</taxon>
        <taxon>Liliopsida</taxon>
        <taxon>Poales</taxon>
        <taxon>Cyperaceae</taxon>
        <taxon>Cyperoideae</taxon>
        <taxon>Cariceae</taxon>
        <taxon>Carex</taxon>
        <taxon>Carex subgen. Euthyceras</taxon>
    </lineage>
</organism>
<gene>
    <name evidence="2" type="ORF">FCM35_KLT15024</name>
</gene>
<dbReference type="EMBL" id="SWLB01000028">
    <property type="protein sequence ID" value="KAF3320890.1"/>
    <property type="molecule type" value="Genomic_DNA"/>
</dbReference>
<feature type="region of interest" description="Disordered" evidence="1">
    <location>
        <begin position="1"/>
        <end position="68"/>
    </location>
</feature>
<feature type="compositionally biased region" description="Polar residues" evidence="1">
    <location>
        <begin position="477"/>
        <end position="488"/>
    </location>
</feature>
<reference evidence="2" key="1">
    <citation type="submission" date="2020-01" db="EMBL/GenBank/DDBJ databases">
        <title>Genome sequence of Kobresia littledalei, the first chromosome-level genome in the family Cyperaceae.</title>
        <authorList>
            <person name="Qu G."/>
        </authorList>
    </citation>
    <scope>NUCLEOTIDE SEQUENCE</scope>
    <source>
        <strain evidence="2">C.B.Clarke</strain>
        <tissue evidence="2">Leaf</tissue>
    </source>
</reference>
<dbReference type="GO" id="GO:0003729">
    <property type="term" value="F:mRNA binding"/>
    <property type="evidence" value="ECO:0007669"/>
    <property type="project" value="TreeGrafter"/>
</dbReference>
<feature type="region of interest" description="Disordered" evidence="1">
    <location>
        <begin position="383"/>
        <end position="640"/>
    </location>
</feature>
<evidence type="ECO:0000256" key="1">
    <source>
        <dbReference type="SAM" id="MobiDB-lite"/>
    </source>
</evidence>
<keyword evidence="2" id="KW-0648">Protein biosynthesis</keyword>
<dbReference type="GO" id="GO:0003743">
    <property type="term" value="F:translation initiation factor activity"/>
    <property type="evidence" value="ECO:0007669"/>
    <property type="project" value="UniProtKB-KW"/>
</dbReference>
<comment type="caution">
    <text evidence="2">The sequence shown here is derived from an EMBL/GenBank/DDBJ whole genome shotgun (WGS) entry which is preliminary data.</text>
</comment>
<feature type="region of interest" description="Disordered" evidence="1">
    <location>
        <begin position="315"/>
        <end position="342"/>
    </location>
</feature>
<evidence type="ECO:0000313" key="3">
    <source>
        <dbReference type="Proteomes" id="UP000623129"/>
    </source>
</evidence>
<feature type="compositionally biased region" description="Basic and acidic residues" evidence="1">
    <location>
        <begin position="581"/>
        <end position="595"/>
    </location>
</feature>
<keyword evidence="3" id="KW-1185">Reference proteome</keyword>
<keyword evidence="2" id="KW-0396">Initiation factor</keyword>
<dbReference type="Proteomes" id="UP000623129">
    <property type="component" value="Unassembled WGS sequence"/>
</dbReference>